<evidence type="ECO:0000256" key="2">
    <source>
        <dbReference type="ARBA" id="ARBA00023157"/>
    </source>
</evidence>
<protein>
    <submittedName>
        <fullName evidence="6">Concanavalin A-like lectin/glucanases superfamily protein</fullName>
    </submittedName>
</protein>
<feature type="domain" description="LamG-like jellyroll fold" evidence="5">
    <location>
        <begin position="2015"/>
        <end position="2138"/>
    </location>
</feature>
<gene>
    <name evidence="6" type="ORF">T190115A13A_30080</name>
</gene>
<feature type="transmembrane region" description="Helical" evidence="4">
    <location>
        <begin position="12"/>
        <end position="29"/>
    </location>
</feature>
<dbReference type="Proteomes" id="UP001497602">
    <property type="component" value="Unassembled WGS sequence"/>
</dbReference>
<dbReference type="EMBL" id="CAXJRC010000033">
    <property type="protein sequence ID" value="CAL2107234.1"/>
    <property type="molecule type" value="Genomic_DNA"/>
</dbReference>
<keyword evidence="4" id="KW-1133">Transmembrane helix</keyword>
<sequence length="2918" mass="323783">MKKNRIINKSNIVGYLIIALLNSFTYIQAQQSHDLAVLYMQGKGKYDRVFNPQTNLNRLLQNGVQNKATIEFWARHDAPKTGEIVSWKLSNLKTNGREFTIGIQEDKISLKVGAHEQETNLLLNDKLFKNAWYHFALALDKESRELRIFIDGVERLYANNLSLSVEDIYLVNDKKTDLFLAEYRAWSRKKSKDQIQLQQFRTFYKESESALSELKSNGLEIVYTNTNYKSEDYLLGREVISATWENLLYEYFPNDNLVKEAEVATTLQANKIGEIASNIPHPILNLDKVIVRASDGDGIDEQLLSGTNGVLVKWQHIDGIEEYEVKRRNVKTGEDSQQLGDRIDARSKNPSEELFIIDKGGSPNELYQYTVSAIKGNIERKTGRDIGFVLPNGVVTGIIETTSSVPTKFAKVEAIAKNNINPGGALQVNAGKKAIAIKNIDAFRQATGGGTFEFWYKTPQVATGENVVLQIGNSKLTVAGNKISVKLNETTYLEGTKVNDTNWHHYAFTFGREGSSLFEDGELIQGATTANLFALDLRNTNAFYLAETTSTTYHLDEVRFWNTAKTPVQIQEYANHIVGGNVEGLFAYYRFDFNDPNKVYNFSTTRRGSYVGESEDILEHLPANAQPSITYATYTNETGNYEFNSLNTGIQGVTNNDNKFEYTIQPSKPRFKFLPKIKLAKIPRRLNGAEEKKVNFTDDSSLPVTGVISYRIGEDLYPVLKGTSLKLNGDVVQSIEKDEVTTDSNGAYAITASPGKNTITPERRPALTNEERLNEGSLKFDGKTGYARSAQRINNEGNSFTWSGFVRPFLKVKETDVIPATQTILQWGTLSLKLINNNTLKLYTGTQERLSELLPANNQGQFVFFGVSFNKENGTLTLYVHNRKKNTALSTLEIATNVIVGAESNANAFTNFSKSHLDILEYRATAFDDATITKLREGKYLTPEESALRLSYRFDQKAGTKAIDWVANGLDNNYLQFEGAANFDNAVTVNYRREVEYTYIASEAKLNPQGESYEVVLEEPLQNVNFENITRFSFVGNIVVPCNNNVGAWTGKIVRTDIEFPKFEKTIDNNNFNNDATVFKVEGLLPGQYRVEITNVDSNRTLQSPIIDLRRSNVVYDFEFRNPIELEIELFEFDMAGANDRNNMKDYVGAPINSTCDGKYKFESHDGFKMNVRVFERYGENKCIVEDAEVTLGGDAILSSENLTVSVVSEVKEFFTQVSSPNFLGDHTRSFLISANHNGRTTSTTETAIILGARQGNSDFTLVEPQVGFVLHDPPGDNSFATLEKGATFTKTLSKENGVNTAIDNSIGAKVRLKQTYITGTATGIGAAAIVATGGYIYNANSENKFLIGGEFQYARHSGSETTVVLEKSISTPSDPTYVGEDADVFIGMSQVITFGKGQELKLEGCTPRVINLSNVAKPSTLTPFAYTKQSIQDNVIRNLYDLAIQKYDQNHGITSTPEGRDHLNLDQTLEKLLAASPSDREDKDIKNYQHQIMRWKEIIQKNHDKITKNFATNGKDFSDTTKNLNTNNNQGPAGVGLDPSSLDQRITLDALTEVSYTLTREKTNNAGNEFSGGPYVGGSFSGEFTAVGPGASLSNETKVHNFNSSTDTDTHGNNRVDSFTLNDDDAGDQFDISIKRDPEYDTPMFKTNAGRSSCPFESGTVPREGVELIVDKVVGYGTGDESILYNLTLRNTQVANDATRKTYIVGMAGSSNPLGAVVNLNESPIFEPATTSRFVFDLDPNSPTGVQQEVKAQLRIARGTDAPSEISYENIKIQMYSECEQAGDRYRSYGVDEYAEVGVAPYAEILVTAHFTGACIEEIEADAPQNDWIVNGSDKKELDFTFRIPELKDKPDTDDFSVDLEYTIKGNNTPRILKKLDLKTLKENLDADTDQVSYSADVSGLTDGEYSFRIVPVCGDGGSDNPNNRKNPTPFVKGKISRNAPQLVLTTPDNGGIHTSGTISAKFSAPINPATVNLNSLALRGILGGIPKPLTSVKLDNVSDEITIPHNNKFNLEDKFTVEMWVNPAKFPSGVQVPILQKGRNYHVSLKSDGKVVTNDNVQSNVGLQPFTWTHVAVVYEKQNGNAVIYFNGNPVGSGRISDTANAANEEALLISPMASGDSFVGALDEVRIWQATRTPAEIASNFKSQLLGNEDALEAYFVFNDNKLAKQGLSGQPDEAVQDFTGNAVGTTATGISFVTNEEAAPLDKTRTVEDIQFETTMSEGNTVINFNMKIQDLEFVEGAQLTVFIKDKKLQDPLGNKVDKASWSFIIDRSKLTWSQNNISVTQNQGEATSIEHIDLVNETGGVDVRYEFKNLPFWMKVSDNDGEIKEGDEKFIRARETKRDFKFEIQSFLSPGVYSSNIYISTSNRVTGHKLGIESFRVEVTVNCPEPTVDRSFENNHPFSMSLRGNLLINSQISTDVKDAVKVYINNQVRGYANVRNNGLVDMTVFGNVSESDALTFKVWDASECTEYEGIVENYNFQVNQSLGANSPVTFTVGEKVTQRIAVSRGFQELSFNLKDNNVANTLSLSAIKGLPVNSQIIDIMNPTQMATVESDLSFSGELTVLDVSKAYLVNVASAEVKYIQITGVPVNLNTNITITGNNFRNAIPYYPNELQRTGYALRSFTANNVSDGDRIERRGLFAEYSTTEGWRGSLTHLTPGYGYYFKASNSGAINYSGIVARPSLARFAKSANKNQVNNDSSELEEAPAYQDLGETFNANNFANFMYVNGVIEQDDFNVSDKTYTILAYVNNKLSGVSKAEYINDVYHYYLGVGANEAKEVTFKLYDGEKVVDLENTEAFTANKAMGDLNDPYVFKLKSEVTSEEVVNELSLSQNAPNPMREFTQINYSIPEDAHVNLSLYNVLGQKLHTFVNERVAGKQKHTVNWNGVANGEKLESGVYIYELTVEGQKLQRKLIIE</sequence>
<accession>A0ABP1FFY2</accession>
<proteinExistence type="predicted"/>
<keyword evidence="2" id="KW-1015">Disulfide bond</keyword>
<feature type="region of interest" description="Disordered" evidence="3">
    <location>
        <begin position="1598"/>
        <end position="1623"/>
    </location>
</feature>
<keyword evidence="1" id="KW-0732">Signal</keyword>
<evidence type="ECO:0000256" key="4">
    <source>
        <dbReference type="SAM" id="Phobius"/>
    </source>
</evidence>
<feature type="compositionally biased region" description="Polar residues" evidence="3">
    <location>
        <begin position="1598"/>
        <end position="1608"/>
    </location>
</feature>
<evidence type="ECO:0000256" key="3">
    <source>
        <dbReference type="SAM" id="MobiDB-lite"/>
    </source>
</evidence>
<comment type="caution">
    <text evidence="6">The sequence shown here is derived from an EMBL/GenBank/DDBJ whole genome shotgun (WGS) entry which is preliminary data.</text>
</comment>
<dbReference type="InterPro" id="IPR026444">
    <property type="entry name" value="Secre_tail"/>
</dbReference>
<dbReference type="NCBIfam" id="TIGR04183">
    <property type="entry name" value="Por_Secre_tail"/>
    <property type="match status" value="1"/>
</dbReference>
<keyword evidence="4" id="KW-0472">Membrane</keyword>
<name>A0ABP1FFY2_9FLAO</name>
<dbReference type="RefSeq" id="WP_348738892.1">
    <property type="nucleotide sequence ID" value="NZ_CAXJRC010000033.1"/>
</dbReference>
<dbReference type="SUPFAM" id="SSF49899">
    <property type="entry name" value="Concanavalin A-like lectins/glucanases"/>
    <property type="match status" value="4"/>
</dbReference>
<dbReference type="Gene3D" id="2.60.120.200">
    <property type="match status" value="4"/>
</dbReference>
<dbReference type="InterPro" id="IPR013320">
    <property type="entry name" value="ConA-like_dom_sf"/>
</dbReference>
<evidence type="ECO:0000313" key="6">
    <source>
        <dbReference type="EMBL" id="CAL2107234.1"/>
    </source>
</evidence>
<dbReference type="Gene3D" id="2.60.40.4070">
    <property type="match status" value="1"/>
</dbReference>
<evidence type="ECO:0000313" key="7">
    <source>
        <dbReference type="Proteomes" id="UP001497602"/>
    </source>
</evidence>
<evidence type="ECO:0000256" key="1">
    <source>
        <dbReference type="ARBA" id="ARBA00022729"/>
    </source>
</evidence>
<dbReference type="SMART" id="SM00560">
    <property type="entry name" value="LamGL"/>
    <property type="match status" value="1"/>
</dbReference>
<reference evidence="6 7" key="1">
    <citation type="submission" date="2024-05" db="EMBL/GenBank/DDBJ databases">
        <authorList>
            <person name="Duchaud E."/>
        </authorList>
    </citation>
    <scope>NUCLEOTIDE SEQUENCE [LARGE SCALE GENOMIC DNA]</scope>
    <source>
        <strain evidence="6">Ena-SAMPLE-TAB-13-05-2024-13:56:06:370-140305</strain>
    </source>
</reference>
<keyword evidence="7" id="KW-1185">Reference proteome</keyword>
<dbReference type="Pfam" id="PF13385">
    <property type="entry name" value="Laminin_G_3"/>
    <property type="match status" value="3"/>
</dbReference>
<evidence type="ECO:0000259" key="5">
    <source>
        <dbReference type="SMART" id="SM00560"/>
    </source>
</evidence>
<dbReference type="InterPro" id="IPR006558">
    <property type="entry name" value="LamG-like"/>
</dbReference>
<keyword evidence="4" id="KW-0812">Transmembrane</keyword>
<organism evidence="6 7">
    <name type="scientific">Tenacibaculum vairaonense</name>
    <dbReference type="NCBI Taxonomy" id="3137860"/>
    <lineage>
        <taxon>Bacteria</taxon>
        <taxon>Pseudomonadati</taxon>
        <taxon>Bacteroidota</taxon>
        <taxon>Flavobacteriia</taxon>
        <taxon>Flavobacteriales</taxon>
        <taxon>Flavobacteriaceae</taxon>
        <taxon>Tenacibaculum</taxon>
    </lineage>
</organism>